<accession>A0AAV4XH73</accession>
<gene>
    <name evidence="2" type="ORF">CEXT_126171</name>
</gene>
<keyword evidence="3" id="KW-1185">Reference proteome</keyword>
<protein>
    <submittedName>
        <fullName evidence="2">Uncharacterized protein</fullName>
    </submittedName>
</protein>
<name>A0AAV4XH73_CAEEX</name>
<reference evidence="2 3" key="1">
    <citation type="submission" date="2021-06" db="EMBL/GenBank/DDBJ databases">
        <title>Caerostris extrusa draft genome.</title>
        <authorList>
            <person name="Kono N."/>
            <person name="Arakawa K."/>
        </authorList>
    </citation>
    <scope>NUCLEOTIDE SEQUENCE [LARGE SCALE GENOMIC DNA]</scope>
</reference>
<sequence>MRGSQSCMYSYSSSQTAALPKMISQCLENNLRRRCQQGVVKEKQSRHSTTHAHLHLGPSMSGTPSG</sequence>
<organism evidence="2 3">
    <name type="scientific">Caerostris extrusa</name>
    <name type="common">Bark spider</name>
    <name type="synonym">Caerostris bankana</name>
    <dbReference type="NCBI Taxonomy" id="172846"/>
    <lineage>
        <taxon>Eukaryota</taxon>
        <taxon>Metazoa</taxon>
        <taxon>Ecdysozoa</taxon>
        <taxon>Arthropoda</taxon>
        <taxon>Chelicerata</taxon>
        <taxon>Arachnida</taxon>
        <taxon>Araneae</taxon>
        <taxon>Araneomorphae</taxon>
        <taxon>Entelegynae</taxon>
        <taxon>Araneoidea</taxon>
        <taxon>Araneidae</taxon>
        <taxon>Caerostris</taxon>
    </lineage>
</organism>
<evidence type="ECO:0000256" key="1">
    <source>
        <dbReference type="SAM" id="MobiDB-lite"/>
    </source>
</evidence>
<feature type="region of interest" description="Disordered" evidence="1">
    <location>
        <begin position="41"/>
        <end position="66"/>
    </location>
</feature>
<dbReference type="EMBL" id="BPLR01017733">
    <property type="protein sequence ID" value="GIY94014.1"/>
    <property type="molecule type" value="Genomic_DNA"/>
</dbReference>
<dbReference type="AlphaFoldDB" id="A0AAV4XH73"/>
<evidence type="ECO:0000313" key="3">
    <source>
        <dbReference type="Proteomes" id="UP001054945"/>
    </source>
</evidence>
<proteinExistence type="predicted"/>
<evidence type="ECO:0000313" key="2">
    <source>
        <dbReference type="EMBL" id="GIY94014.1"/>
    </source>
</evidence>
<dbReference type="Proteomes" id="UP001054945">
    <property type="component" value="Unassembled WGS sequence"/>
</dbReference>
<comment type="caution">
    <text evidence="2">The sequence shown here is derived from an EMBL/GenBank/DDBJ whole genome shotgun (WGS) entry which is preliminary data.</text>
</comment>